<proteinExistence type="predicted"/>
<keyword evidence="1" id="KW-0732">Signal</keyword>
<protein>
    <submittedName>
        <fullName evidence="2">Sugar ABC transporter substrate-binding protein</fullName>
    </submittedName>
</protein>
<accession>A0ABQ4L8G5</accession>
<name>A0ABQ4L8G5_9BACL</name>
<dbReference type="Gene3D" id="3.40.190.10">
    <property type="entry name" value="Periplasmic binding protein-like II"/>
    <property type="match status" value="2"/>
</dbReference>
<evidence type="ECO:0000256" key="1">
    <source>
        <dbReference type="SAM" id="SignalP"/>
    </source>
</evidence>
<reference evidence="2 3" key="1">
    <citation type="submission" date="2021-03" db="EMBL/GenBank/DDBJ databases">
        <title>Antimicrobial resistance genes in bacteria isolated from Japanese honey, and their potential for conferring macrolide and lincosamide resistance in the American foulbrood pathogen Paenibacillus larvae.</title>
        <authorList>
            <person name="Okamoto M."/>
            <person name="Kumagai M."/>
            <person name="Kanamori H."/>
            <person name="Takamatsu D."/>
        </authorList>
    </citation>
    <scope>NUCLEOTIDE SEQUENCE [LARGE SCALE GENOMIC DNA]</scope>
    <source>
        <strain evidence="2 3">J21TS7</strain>
    </source>
</reference>
<gene>
    <name evidence="2" type="ORF">J21TS7_11770</name>
</gene>
<dbReference type="PANTHER" id="PTHR43649">
    <property type="entry name" value="ARABINOSE-BINDING PROTEIN-RELATED"/>
    <property type="match status" value="1"/>
</dbReference>
<dbReference type="SUPFAM" id="SSF53850">
    <property type="entry name" value="Periplasmic binding protein-like II"/>
    <property type="match status" value="1"/>
</dbReference>
<dbReference type="PANTHER" id="PTHR43649:SF12">
    <property type="entry name" value="DIACETYLCHITOBIOSE BINDING PROTEIN DASA"/>
    <property type="match status" value="1"/>
</dbReference>
<dbReference type="PROSITE" id="PS51257">
    <property type="entry name" value="PROKAR_LIPOPROTEIN"/>
    <property type="match status" value="1"/>
</dbReference>
<evidence type="ECO:0000313" key="3">
    <source>
        <dbReference type="Proteomes" id="UP000676601"/>
    </source>
</evidence>
<sequence>MGKQQRLRKMRGKWGPLTLSLVMAAGLLSGCSGSASEGEGENKTDKLANLNETGMPIVKEPIELTFFTGKSPTNGSKFEDTLIWKTYSQMSNIQVKFNLVPFETLTEKRNLALAGGDYPDVFYSARVGSAELARYGQQGVFIPLNDLIDKYAPNFKKLMEKYPDIRKGLTMPDGNIYSLPSFYDPDLLSMLIGTPLWINQDWLKKLGMEEPQTTEEFYKYLQAVKATDLNGNGKHDEIPFSAGGVTVLIDHMKGAWGLGTSGLGHKLVDVDPGTGKLRFIKTLPQYKEVLQFISKLYKEGLIDPEIFTIEGSALNAKGQAGLLGSTVVPNPETVMGRKEFTGLGALKGPHGDQLYAHVKVPMVHVGAFAITNKDPYPEATIRWMDYFYSDEGAKLYFMGKEGETYNSDASGNLKYVDEITNNPDGLTQDQALAKYFTWLGGSYPGFVTEKYFKGSETLPNSMAAAEKAKPYAVKNILYNFNYTPEETEVMSSTGKDIEDYTAEMEAKFINGSASFNQWDGYVNNLKKMGLDQYMSVYQAAYDRYQAE</sequence>
<dbReference type="EMBL" id="BORU01000001">
    <property type="protein sequence ID" value="GIO52859.1"/>
    <property type="molecule type" value="Genomic_DNA"/>
</dbReference>
<keyword evidence="3" id="KW-1185">Reference proteome</keyword>
<organism evidence="2 3">
    <name type="scientific">Paenibacillus cineris</name>
    <dbReference type="NCBI Taxonomy" id="237530"/>
    <lineage>
        <taxon>Bacteria</taxon>
        <taxon>Bacillati</taxon>
        <taxon>Bacillota</taxon>
        <taxon>Bacilli</taxon>
        <taxon>Bacillales</taxon>
        <taxon>Paenibacillaceae</taxon>
        <taxon>Paenibacillus</taxon>
    </lineage>
</organism>
<dbReference type="Proteomes" id="UP000676601">
    <property type="component" value="Unassembled WGS sequence"/>
</dbReference>
<evidence type="ECO:0000313" key="2">
    <source>
        <dbReference type="EMBL" id="GIO52859.1"/>
    </source>
</evidence>
<feature type="chain" id="PRO_5047088819" evidence="1">
    <location>
        <begin position="35"/>
        <end position="547"/>
    </location>
</feature>
<comment type="caution">
    <text evidence="2">The sequence shown here is derived from an EMBL/GenBank/DDBJ whole genome shotgun (WGS) entry which is preliminary data.</text>
</comment>
<feature type="signal peptide" evidence="1">
    <location>
        <begin position="1"/>
        <end position="34"/>
    </location>
</feature>
<dbReference type="RefSeq" id="WP_244879206.1">
    <property type="nucleotide sequence ID" value="NZ_BORU01000001.1"/>
</dbReference>
<dbReference type="InterPro" id="IPR050490">
    <property type="entry name" value="Bact_solute-bd_prot1"/>
</dbReference>